<sequence>MTLGVLPGADVAVAEYYPEWRQGRKADVTLQHLMTHTSGLQNVPAAPEEIYPSPDFVQLALCAELRHAPGTAFSYNNKAVNLICGLLDRATGQRADDFARAELFAPLGIHEWQWDRDRAGTPHGMSGLQLRARDLARLAQLTLRGGEGLITPSWIHASTCPATPATPRMGLLWWTWHPQTTYTVTDAHVQHLREAQASPTQIGALTTLRGTHTRQDFHTLMGTVGFDPTQVPAGTRWLQEDPGPRRGWCHDGWLGQYLVVDAEADLVAVRLIAADQPGVGSAGSSWPEFMDDVFSLAR</sequence>
<accession>A0ABQ2FI27</accession>
<evidence type="ECO:0000313" key="3">
    <source>
        <dbReference type="Proteomes" id="UP000604341"/>
    </source>
</evidence>
<feature type="domain" description="Beta-lactamase-related" evidence="1">
    <location>
        <begin position="11"/>
        <end position="277"/>
    </location>
</feature>
<dbReference type="InterPro" id="IPR012338">
    <property type="entry name" value="Beta-lactam/transpept-like"/>
</dbReference>
<keyword evidence="3" id="KW-1185">Reference proteome</keyword>
<organism evidence="2 3">
    <name type="scientific">Deinococcus radiotolerans</name>
    <dbReference type="NCBI Taxonomy" id="1309407"/>
    <lineage>
        <taxon>Bacteria</taxon>
        <taxon>Thermotogati</taxon>
        <taxon>Deinococcota</taxon>
        <taxon>Deinococci</taxon>
        <taxon>Deinococcales</taxon>
        <taxon>Deinococcaceae</taxon>
        <taxon>Deinococcus</taxon>
    </lineage>
</organism>
<evidence type="ECO:0000259" key="1">
    <source>
        <dbReference type="Pfam" id="PF00144"/>
    </source>
</evidence>
<comment type="caution">
    <text evidence="2">The sequence shown here is derived from an EMBL/GenBank/DDBJ whole genome shotgun (WGS) entry which is preliminary data.</text>
</comment>
<dbReference type="EMBL" id="BMPE01000003">
    <property type="protein sequence ID" value="GGL00539.1"/>
    <property type="molecule type" value="Genomic_DNA"/>
</dbReference>
<dbReference type="InterPro" id="IPR001466">
    <property type="entry name" value="Beta-lactam-related"/>
</dbReference>
<evidence type="ECO:0000313" key="2">
    <source>
        <dbReference type="EMBL" id="GGL00539.1"/>
    </source>
</evidence>
<dbReference type="InterPro" id="IPR050789">
    <property type="entry name" value="Diverse_Enzym_Activities"/>
</dbReference>
<reference evidence="3" key="1">
    <citation type="journal article" date="2019" name="Int. J. Syst. Evol. Microbiol.">
        <title>The Global Catalogue of Microorganisms (GCM) 10K type strain sequencing project: providing services to taxonomists for standard genome sequencing and annotation.</title>
        <authorList>
            <consortium name="The Broad Institute Genomics Platform"/>
            <consortium name="The Broad Institute Genome Sequencing Center for Infectious Disease"/>
            <person name="Wu L."/>
            <person name="Ma J."/>
        </authorList>
    </citation>
    <scope>NUCLEOTIDE SEQUENCE [LARGE SCALE GENOMIC DNA]</scope>
    <source>
        <strain evidence="3">JCM 19173</strain>
    </source>
</reference>
<dbReference type="PANTHER" id="PTHR43283">
    <property type="entry name" value="BETA-LACTAMASE-RELATED"/>
    <property type="match status" value="1"/>
</dbReference>
<dbReference type="Pfam" id="PF00144">
    <property type="entry name" value="Beta-lactamase"/>
    <property type="match status" value="1"/>
</dbReference>
<dbReference type="Proteomes" id="UP000604341">
    <property type="component" value="Unassembled WGS sequence"/>
</dbReference>
<dbReference type="PANTHER" id="PTHR43283:SF7">
    <property type="entry name" value="BETA-LACTAMASE-RELATED DOMAIN-CONTAINING PROTEIN"/>
    <property type="match status" value="1"/>
</dbReference>
<gene>
    <name evidence="2" type="ORF">GCM10010844_18730</name>
</gene>
<dbReference type="Gene3D" id="3.40.710.10">
    <property type="entry name" value="DD-peptidase/beta-lactamase superfamily"/>
    <property type="match status" value="1"/>
</dbReference>
<name>A0ABQ2FI27_9DEIO</name>
<dbReference type="SUPFAM" id="SSF56601">
    <property type="entry name" value="beta-lactamase/transpeptidase-like"/>
    <property type="match status" value="1"/>
</dbReference>
<proteinExistence type="predicted"/>
<protein>
    <recommendedName>
        <fullName evidence="1">Beta-lactamase-related domain-containing protein</fullName>
    </recommendedName>
</protein>